<dbReference type="RefSeq" id="WP_104968852.1">
    <property type="nucleotide sequence ID" value="NZ_CP025536.1"/>
</dbReference>
<dbReference type="EMBL" id="CP025536">
    <property type="protein sequence ID" value="AUW97554.1"/>
    <property type="molecule type" value="Genomic_DNA"/>
</dbReference>
<keyword evidence="9" id="KW-1185">Reference proteome</keyword>
<dbReference type="InterPro" id="IPR021062">
    <property type="entry name" value="ArAE_1_C"/>
</dbReference>
<dbReference type="GO" id="GO:0005886">
    <property type="term" value="C:plasma membrane"/>
    <property type="evidence" value="ECO:0007669"/>
    <property type="project" value="UniProtKB-SubCell"/>
</dbReference>
<evidence type="ECO:0000256" key="6">
    <source>
        <dbReference type="SAM" id="Phobius"/>
    </source>
</evidence>
<evidence type="ECO:0000256" key="2">
    <source>
        <dbReference type="ARBA" id="ARBA00022475"/>
    </source>
</evidence>
<reference evidence="8 9" key="1">
    <citation type="submission" date="2017-12" db="EMBL/GenBank/DDBJ databases">
        <authorList>
            <person name="Hurst M.R.H."/>
        </authorList>
    </citation>
    <scope>NUCLEOTIDE SEQUENCE [LARGE SCALE GENOMIC DNA]</scope>
    <source>
        <strain evidence="8 9">TH11417</strain>
    </source>
</reference>
<dbReference type="AlphaFoldDB" id="A0A2L0D7A6"/>
<dbReference type="InterPro" id="IPR052984">
    <property type="entry name" value="UPF0421"/>
</dbReference>
<evidence type="ECO:0000259" key="7">
    <source>
        <dbReference type="Pfam" id="PF11728"/>
    </source>
</evidence>
<feature type="transmembrane region" description="Helical" evidence="6">
    <location>
        <begin position="12"/>
        <end position="38"/>
    </location>
</feature>
<organism evidence="8 9">
    <name type="scientific">Streptococcus pluranimalium</name>
    <dbReference type="NCBI Taxonomy" id="82348"/>
    <lineage>
        <taxon>Bacteria</taxon>
        <taxon>Bacillati</taxon>
        <taxon>Bacillota</taxon>
        <taxon>Bacilli</taxon>
        <taxon>Lactobacillales</taxon>
        <taxon>Streptococcaceae</taxon>
        <taxon>Streptococcus</taxon>
    </lineage>
</organism>
<dbReference type="InterPro" id="IPR038323">
    <property type="entry name" value="ArAE_1_C_sf"/>
</dbReference>
<protein>
    <recommendedName>
        <fullName evidence="7">Putative aromatic acid exporter C-terminal domain-containing protein</fullName>
    </recommendedName>
</protein>
<comment type="subcellular location">
    <subcellularLocation>
        <location evidence="1">Cell membrane</location>
        <topology evidence="1">Multi-pass membrane protein</topology>
    </subcellularLocation>
</comment>
<accession>A0A2L0D7A6</accession>
<evidence type="ECO:0000256" key="4">
    <source>
        <dbReference type="ARBA" id="ARBA00022989"/>
    </source>
</evidence>
<feature type="domain" description="Putative aromatic acid exporter C-terminal" evidence="7">
    <location>
        <begin position="147"/>
        <end position="308"/>
    </location>
</feature>
<evidence type="ECO:0000256" key="5">
    <source>
        <dbReference type="ARBA" id="ARBA00023136"/>
    </source>
</evidence>
<evidence type="ECO:0000313" key="9">
    <source>
        <dbReference type="Proteomes" id="UP000238956"/>
    </source>
</evidence>
<dbReference type="InterPro" id="IPR010343">
    <property type="entry name" value="ArAE_1"/>
</dbReference>
<evidence type="ECO:0000313" key="8">
    <source>
        <dbReference type="EMBL" id="AUW97554.1"/>
    </source>
</evidence>
<keyword evidence="5 6" id="KW-0472">Membrane</keyword>
<proteinExistence type="predicted"/>
<evidence type="ECO:0000256" key="3">
    <source>
        <dbReference type="ARBA" id="ARBA00022692"/>
    </source>
</evidence>
<name>A0A2L0D7A6_9STRE</name>
<dbReference type="PANTHER" id="PTHR40064">
    <property type="entry name" value="MEMBRANE PROTEIN-RELATED"/>
    <property type="match status" value="1"/>
</dbReference>
<evidence type="ECO:0000256" key="1">
    <source>
        <dbReference type="ARBA" id="ARBA00004651"/>
    </source>
</evidence>
<keyword evidence="4 6" id="KW-1133">Transmembrane helix</keyword>
<dbReference type="Proteomes" id="UP000238956">
    <property type="component" value="Chromosome"/>
</dbReference>
<feature type="transmembrane region" description="Helical" evidence="6">
    <location>
        <begin position="59"/>
        <end position="86"/>
    </location>
</feature>
<dbReference type="Pfam" id="PF11728">
    <property type="entry name" value="ArAE_1_C"/>
    <property type="match status" value="1"/>
</dbReference>
<keyword evidence="3 6" id="KW-0812">Transmembrane</keyword>
<dbReference type="Pfam" id="PF06081">
    <property type="entry name" value="ArAE_1"/>
    <property type="match status" value="1"/>
</dbReference>
<feature type="transmembrane region" description="Helical" evidence="6">
    <location>
        <begin position="124"/>
        <end position="141"/>
    </location>
</feature>
<sequence length="319" mass="36296">MSIFQRTIKLVLATTIAIILAQLFGLAFATSAGVIAILSILDTRKSTLTIAWRRLLSALLALVIAVVLFSIFGYHIWVISLYMMLYVPLAYHWKLESGIPPITVLILHLYSLESILLTHIMNEVSLLFIGTGVALALNAYMPSKQARIDAYHLEVEEGLRAILNALARLLKNGDGSNKGELIDKLEETLTKALELVYIESDNQIFQSTNYQVHYFEMRREQEKILKGMAESIRSLTLKSEESQLLAQLFEGTADQLSQENPATALLTKLHEFRDHFRERALPEKREEFESRALLFQLLGDLERFIQLKVDFYSSYQLSE</sequence>
<gene>
    <name evidence="8" type="ORF">C0J00_06110</name>
</gene>
<dbReference type="PANTHER" id="PTHR40064:SF1">
    <property type="entry name" value="MEMBRANE PROTEIN"/>
    <property type="match status" value="1"/>
</dbReference>
<dbReference type="GeneID" id="98393484"/>
<reference evidence="8 9" key="2">
    <citation type="submission" date="2018-02" db="EMBL/GenBank/DDBJ databases">
        <title>Whole genome sequencing analysis of Streptococcus pluranimalium isolated from cattle infected mastitis in China.</title>
        <authorList>
            <person name="Zhang J.-R."/>
            <person name="Hu G.-Z."/>
        </authorList>
    </citation>
    <scope>NUCLEOTIDE SEQUENCE [LARGE SCALE GENOMIC DNA]</scope>
    <source>
        <strain evidence="8 9">TH11417</strain>
    </source>
</reference>
<dbReference type="Gene3D" id="1.20.120.940">
    <property type="entry name" value="Putative aromatic acid exporter, C-terminal domain"/>
    <property type="match status" value="1"/>
</dbReference>
<dbReference type="KEGG" id="splr:C0J00_06110"/>
<dbReference type="OrthoDB" id="357521at2"/>
<keyword evidence="2" id="KW-1003">Cell membrane</keyword>